<dbReference type="EMBL" id="LNQB01000083">
    <property type="protein sequence ID" value="OAP42105.1"/>
    <property type="molecule type" value="Genomic_DNA"/>
</dbReference>
<evidence type="ECO:0008006" key="3">
    <source>
        <dbReference type="Google" id="ProtNLM"/>
    </source>
</evidence>
<sequence length="129" mass="14879">MSKEIAGSPLAPCLPRWPMGVYARTMFLSMARIQAATLQSMLRCQIETLTFVEGRSKQHLKFWEELLAADYARDGFDLYCSFWRNTLRDYSDEADRMAEIGNELAAEMVKRTRVEQEVLTNEVATQMVM</sequence>
<evidence type="ECO:0000313" key="1">
    <source>
        <dbReference type="EMBL" id="OAP42105.1"/>
    </source>
</evidence>
<evidence type="ECO:0000313" key="2">
    <source>
        <dbReference type="Proteomes" id="UP000078507"/>
    </source>
</evidence>
<accession>A0A178Y5U4</accession>
<dbReference type="Proteomes" id="UP000078507">
    <property type="component" value="Unassembled WGS sequence"/>
</dbReference>
<gene>
    <name evidence="1" type="ORF">ATB98_06785</name>
</gene>
<comment type="caution">
    <text evidence="1">The sequence shown here is derived from an EMBL/GenBank/DDBJ whole genome shotgun (WGS) entry which is preliminary data.</text>
</comment>
<reference evidence="1 2" key="1">
    <citation type="submission" date="2015-11" db="EMBL/GenBank/DDBJ databases">
        <title>Ensifer anhuiense sp. nov., an effective nitrogen fixation bacterium with Glycine soja.</title>
        <authorList>
            <person name="Yan H."/>
            <person name="Chen W."/>
        </authorList>
    </citation>
    <scope>NUCLEOTIDE SEQUENCE [LARGE SCALE GENOMIC DNA]</scope>
    <source>
        <strain evidence="1 2">LMG 7837</strain>
    </source>
</reference>
<protein>
    <recommendedName>
        <fullName evidence="3">Phasin domain-containing protein</fullName>
    </recommendedName>
</protein>
<name>A0A178Y5U4_SINSA</name>
<dbReference type="OrthoDB" id="8279879at2"/>
<dbReference type="AlphaFoldDB" id="A0A178Y5U4"/>
<keyword evidence="2" id="KW-1185">Reference proteome</keyword>
<organism evidence="1 2">
    <name type="scientific">Sinorhizobium saheli</name>
    <dbReference type="NCBI Taxonomy" id="36856"/>
    <lineage>
        <taxon>Bacteria</taxon>
        <taxon>Pseudomonadati</taxon>
        <taxon>Pseudomonadota</taxon>
        <taxon>Alphaproteobacteria</taxon>
        <taxon>Hyphomicrobiales</taxon>
        <taxon>Rhizobiaceae</taxon>
        <taxon>Sinorhizobium/Ensifer group</taxon>
        <taxon>Sinorhizobium</taxon>
    </lineage>
</organism>
<proteinExistence type="predicted"/>
<dbReference type="RefSeq" id="WP_066876973.1">
    <property type="nucleotide sequence ID" value="NZ_LNQB01000083.1"/>
</dbReference>